<dbReference type="InterPro" id="IPR039439">
    <property type="entry name" value="SH3b1_dom"/>
</dbReference>
<keyword evidence="2" id="KW-0645">Protease</keyword>
<dbReference type="InterPro" id="IPR027017">
    <property type="entry name" value="P60_peptidase_YkfC"/>
</dbReference>
<dbReference type="PIRSF" id="PIRSF019015">
    <property type="entry name" value="P60_peptidase_YkfC"/>
    <property type="match status" value="1"/>
</dbReference>
<evidence type="ECO:0000256" key="1">
    <source>
        <dbReference type="ARBA" id="ARBA00007074"/>
    </source>
</evidence>
<dbReference type="EMBL" id="FPHN01000282">
    <property type="protein sequence ID" value="SFV69871.1"/>
    <property type="molecule type" value="Genomic_DNA"/>
</dbReference>
<protein>
    <submittedName>
        <fullName evidence="6">Lipoprotein, NLP/P60 family</fullName>
    </submittedName>
</protein>
<dbReference type="Gene3D" id="3.90.1720.10">
    <property type="entry name" value="endopeptidase domain like (from Nostoc punctiforme)"/>
    <property type="match status" value="1"/>
</dbReference>
<dbReference type="InterPro" id="IPR025606">
    <property type="entry name" value="NLPC/P60_N_dom"/>
</dbReference>
<comment type="similarity">
    <text evidence="1">Belongs to the peptidase C40 family.</text>
</comment>
<dbReference type="GO" id="GO:0008234">
    <property type="term" value="F:cysteine-type peptidase activity"/>
    <property type="evidence" value="ECO:0007669"/>
    <property type="project" value="UniProtKB-KW"/>
</dbReference>
<dbReference type="Pfam" id="PF12913">
    <property type="entry name" value="SH3_6"/>
    <property type="match status" value="1"/>
</dbReference>
<evidence type="ECO:0000256" key="4">
    <source>
        <dbReference type="ARBA" id="ARBA00022807"/>
    </source>
</evidence>
<evidence type="ECO:0000256" key="3">
    <source>
        <dbReference type="ARBA" id="ARBA00022801"/>
    </source>
</evidence>
<evidence type="ECO:0000313" key="6">
    <source>
        <dbReference type="EMBL" id="SFV69871.1"/>
    </source>
</evidence>
<gene>
    <name evidence="6" type="ORF">MNB_SV-14-1733</name>
</gene>
<keyword evidence="4" id="KW-0788">Thiol protease</keyword>
<dbReference type="Pfam" id="PF00877">
    <property type="entry name" value="NLPC_P60"/>
    <property type="match status" value="1"/>
</dbReference>
<dbReference type="GO" id="GO:0006508">
    <property type="term" value="P:proteolysis"/>
    <property type="evidence" value="ECO:0007669"/>
    <property type="project" value="UniProtKB-KW"/>
</dbReference>
<dbReference type="PROSITE" id="PS51935">
    <property type="entry name" value="NLPC_P60"/>
    <property type="match status" value="1"/>
</dbReference>
<proteinExistence type="inferred from homology"/>
<dbReference type="AlphaFoldDB" id="A0A1W1CW47"/>
<name>A0A1W1CW47_9ZZZZ</name>
<dbReference type="InterPro" id="IPR000064">
    <property type="entry name" value="NLP_P60_dom"/>
</dbReference>
<feature type="domain" description="NlpC/P60" evidence="5">
    <location>
        <begin position="287"/>
        <end position="430"/>
    </location>
</feature>
<dbReference type="SUPFAM" id="SSF54001">
    <property type="entry name" value="Cysteine proteinases"/>
    <property type="match status" value="1"/>
</dbReference>
<evidence type="ECO:0000256" key="2">
    <source>
        <dbReference type="ARBA" id="ARBA00022670"/>
    </source>
</evidence>
<evidence type="ECO:0000259" key="5">
    <source>
        <dbReference type="PROSITE" id="PS51935"/>
    </source>
</evidence>
<dbReference type="InterPro" id="IPR038765">
    <property type="entry name" value="Papain-like_cys_pep_sf"/>
</dbReference>
<sequence length="441" mass="52178">MKKYKIIIGIILFTASLFAEALLDTGYRYKSALDSMPKKNVRDTKYIKQDPKCFSTQIKPMSKIEQKRYDNEYNRKFFKPWFRKKMGLSWKQRNWQFMFAKQKIYTRYGKRISKKWFKYQIRNSNFKAYQSVLKSAITLRHTDLKVYPTKQDFYYNPKRTGEGFPFDYNQNSSVNINTPLLVSHYSKDKKWVFIRCSYAYGWLPLSDIAFVDYKFKKRFKNSNYYVTIRDNLFIKDKNFKTIVKLGSIFPIDKKTKKYMIASKDKKGYAHITLVKSKKKWIIAKKPISFTPSNVALISKQLVGEPYGWGGKMQARDCSSLTKDFFAPFGIFLRRNSKQQSHDGKKVTKIRWLSAKRKKAIILKKAKPFRSLLYVGGHVTLYLGEKKGEPIIMHNYWGSRLNNHKKRIFGRAIISSTEIGKERKDIKKRAMLLNTFSKIITF</sequence>
<keyword evidence="6" id="KW-0449">Lipoprotein</keyword>
<keyword evidence="3" id="KW-0378">Hydrolase</keyword>
<dbReference type="Pfam" id="PF12912">
    <property type="entry name" value="N_NLPC_P60"/>
    <property type="match status" value="1"/>
</dbReference>
<organism evidence="6">
    <name type="scientific">hydrothermal vent metagenome</name>
    <dbReference type="NCBI Taxonomy" id="652676"/>
    <lineage>
        <taxon>unclassified sequences</taxon>
        <taxon>metagenomes</taxon>
        <taxon>ecological metagenomes</taxon>
    </lineage>
</organism>
<accession>A0A1W1CW47</accession>
<reference evidence="6" key="1">
    <citation type="submission" date="2016-10" db="EMBL/GenBank/DDBJ databases">
        <authorList>
            <person name="de Groot N.N."/>
        </authorList>
    </citation>
    <scope>NUCLEOTIDE SEQUENCE</scope>
</reference>